<dbReference type="GO" id="GO:0016746">
    <property type="term" value="F:acyltransferase activity"/>
    <property type="evidence" value="ECO:0007669"/>
    <property type="project" value="InterPro"/>
</dbReference>
<dbReference type="PROSITE" id="PS51826">
    <property type="entry name" value="PSBD"/>
    <property type="match status" value="1"/>
</dbReference>
<keyword evidence="3" id="KW-1185">Reference proteome</keyword>
<feature type="domain" description="Peripheral subunit-binding (PSBD)" evidence="2">
    <location>
        <begin position="51"/>
        <end position="88"/>
    </location>
</feature>
<dbReference type="InterPro" id="IPR036625">
    <property type="entry name" value="E3-bd_dom_sf"/>
</dbReference>
<evidence type="ECO:0000259" key="2">
    <source>
        <dbReference type="PROSITE" id="PS51826"/>
    </source>
</evidence>
<dbReference type="SUPFAM" id="SSF47005">
    <property type="entry name" value="Peripheral subunit-binding domain of 2-oxo acid dehydrogenase complex"/>
    <property type="match status" value="1"/>
</dbReference>
<dbReference type="AlphaFoldDB" id="A0A915A4A1"/>
<dbReference type="Pfam" id="PF02817">
    <property type="entry name" value="E3_binding"/>
    <property type="match status" value="1"/>
</dbReference>
<comment type="similarity">
    <text evidence="1">Belongs to the 2-oxoacid dehydrogenase family.</text>
</comment>
<evidence type="ECO:0000313" key="4">
    <source>
        <dbReference type="WBParaSite" id="PgE718_g001_t01"/>
    </source>
</evidence>
<dbReference type="InterPro" id="IPR004167">
    <property type="entry name" value="PSBD"/>
</dbReference>
<protein>
    <submittedName>
        <fullName evidence="4">Peripheral subunit-binding (PSBD) domain-containing protein</fullName>
    </submittedName>
</protein>
<organism evidence="3 4">
    <name type="scientific">Parascaris univalens</name>
    <name type="common">Nematode worm</name>
    <dbReference type="NCBI Taxonomy" id="6257"/>
    <lineage>
        <taxon>Eukaryota</taxon>
        <taxon>Metazoa</taxon>
        <taxon>Ecdysozoa</taxon>
        <taxon>Nematoda</taxon>
        <taxon>Chromadorea</taxon>
        <taxon>Rhabditida</taxon>
        <taxon>Spirurina</taxon>
        <taxon>Ascaridomorpha</taxon>
        <taxon>Ascaridoidea</taxon>
        <taxon>Ascarididae</taxon>
        <taxon>Parascaris</taxon>
    </lineage>
</organism>
<evidence type="ECO:0000256" key="1">
    <source>
        <dbReference type="ARBA" id="ARBA00007317"/>
    </source>
</evidence>
<accession>A0A915A4A1</accession>
<dbReference type="Gene3D" id="4.10.320.10">
    <property type="entry name" value="E3-binding domain"/>
    <property type="match status" value="1"/>
</dbReference>
<reference evidence="4" key="1">
    <citation type="submission" date="2022-11" db="UniProtKB">
        <authorList>
            <consortium name="WormBaseParasite"/>
        </authorList>
    </citation>
    <scope>IDENTIFICATION</scope>
</reference>
<dbReference type="Proteomes" id="UP000887569">
    <property type="component" value="Unplaced"/>
</dbReference>
<proteinExistence type="inferred from homology"/>
<dbReference type="WBParaSite" id="PgE718_g001_t01">
    <property type="protein sequence ID" value="PgE718_g001_t01"/>
    <property type="gene ID" value="PgE718_g001"/>
</dbReference>
<sequence length="112" mass="12099">MSFSELISHTLLCSYSASSIRVVSEMATAAFLPAARQLRCLSTTSGKIHSIQGPAVRALLRLYGINQTAIKASGPKHNVIKTDVLKYIHAGNLRPVMPYHITPIHGYPSPAS</sequence>
<evidence type="ECO:0000313" key="3">
    <source>
        <dbReference type="Proteomes" id="UP000887569"/>
    </source>
</evidence>
<name>A0A915A4A1_PARUN</name>